<evidence type="ECO:0000313" key="2">
    <source>
        <dbReference type="Proteomes" id="UP000539313"/>
    </source>
</evidence>
<dbReference type="Proteomes" id="UP000539313">
    <property type="component" value="Unassembled WGS sequence"/>
</dbReference>
<organism evidence="1 2">
    <name type="scientific">Thermomonospora cellulosilytica</name>
    <dbReference type="NCBI Taxonomy" id="1411118"/>
    <lineage>
        <taxon>Bacteria</taxon>
        <taxon>Bacillati</taxon>
        <taxon>Actinomycetota</taxon>
        <taxon>Actinomycetes</taxon>
        <taxon>Streptosporangiales</taxon>
        <taxon>Thermomonosporaceae</taxon>
        <taxon>Thermomonospora</taxon>
    </lineage>
</organism>
<evidence type="ECO:0000313" key="1">
    <source>
        <dbReference type="EMBL" id="MBA9005977.1"/>
    </source>
</evidence>
<reference evidence="1 2" key="1">
    <citation type="submission" date="2020-08" db="EMBL/GenBank/DDBJ databases">
        <title>Sequencing the genomes of 1000 actinobacteria strains.</title>
        <authorList>
            <person name="Klenk H.-P."/>
        </authorList>
    </citation>
    <scope>NUCLEOTIDE SEQUENCE [LARGE SCALE GENOMIC DNA]</scope>
    <source>
        <strain evidence="1 2">DSM 45823</strain>
    </source>
</reference>
<gene>
    <name evidence="1" type="ORF">HNR21_004859</name>
</gene>
<name>A0A7W3N1Y1_9ACTN</name>
<proteinExistence type="predicted"/>
<keyword evidence="2" id="KW-1185">Reference proteome</keyword>
<dbReference type="EMBL" id="JACJII010000001">
    <property type="protein sequence ID" value="MBA9005977.1"/>
    <property type="molecule type" value="Genomic_DNA"/>
</dbReference>
<dbReference type="AlphaFoldDB" id="A0A7W3N1Y1"/>
<accession>A0A7W3N1Y1</accession>
<dbReference type="RefSeq" id="WP_182707025.1">
    <property type="nucleotide sequence ID" value="NZ_JACJII010000001.1"/>
</dbReference>
<sequence length="116" mass="13093">MTVSGECASCREILCQVHTMVLRALDIAGKRMVTSRLEYKDLPNPTWLRHTHRKIYRSQLDILIRPGDWDLLAAAIPGRPEIIRVADTYVRELLIAGIPHDISYLEAAFEQAGIAP</sequence>
<protein>
    <submittedName>
        <fullName evidence="1">Uncharacterized protein</fullName>
    </submittedName>
</protein>
<comment type="caution">
    <text evidence="1">The sequence shown here is derived from an EMBL/GenBank/DDBJ whole genome shotgun (WGS) entry which is preliminary data.</text>
</comment>